<dbReference type="AlphaFoldDB" id="A0A0G1TG50"/>
<dbReference type="PANTHER" id="PTHR21666">
    <property type="entry name" value="PEPTIDASE-RELATED"/>
    <property type="match status" value="1"/>
</dbReference>
<dbReference type="PANTHER" id="PTHR21666:SF270">
    <property type="entry name" value="MUREIN HYDROLASE ACTIVATOR ENVC"/>
    <property type="match status" value="1"/>
</dbReference>
<evidence type="ECO:0000313" key="3">
    <source>
        <dbReference type="Proteomes" id="UP000034212"/>
    </source>
</evidence>
<evidence type="ECO:0000313" key="2">
    <source>
        <dbReference type="EMBL" id="KKU80726.1"/>
    </source>
</evidence>
<proteinExistence type="predicted"/>
<reference evidence="2 3" key="1">
    <citation type="journal article" date="2015" name="Nature">
        <title>rRNA introns, odd ribosomes, and small enigmatic genomes across a large radiation of phyla.</title>
        <authorList>
            <person name="Brown C.T."/>
            <person name="Hug L.A."/>
            <person name="Thomas B.C."/>
            <person name="Sharon I."/>
            <person name="Castelle C.J."/>
            <person name="Singh A."/>
            <person name="Wilkins M.J."/>
            <person name="Williams K.H."/>
            <person name="Banfield J.F."/>
        </authorList>
    </citation>
    <scope>NUCLEOTIDE SEQUENCE [LARGE SCALE GENOMIC DNA]</scope>
</reference>
<dbReference type="GO" id="GO:0004222">
    <property type="term" value="F:metalloendopeptidase activity"/>
    <property type="evidence" value="ECO:0007669"/>
    <property type="project" value="TreeGrafter"/>
</dbReference>
<dbReference type="Proteomes" id="UP000034212">
    <property type="component" value="Unassembled WGS sequence"/>
</dbReference>
<dbReference type="CDD" id="cd12797">
    <property type="entry name" value="M23_peptidase"/>
    <property type="match status" value="1"/>
</dbReference>
<evidence type="ECO:0000259" key="1">
    <source>
        <dbReference type="Pfam" id="PF01551"/>
    </source>
</evidence>
<comment type="caution">
    <text evidence="2">The sequence shown here is derived from an EMBL/GenBank/DDBJ whole genome shotgun (WGS) entry which is preliminary data.</text>
</comment>
<dbReference type="Gene3D" id="2.70.70.10">
    <property type="entry name" value="Glucose Permease (Domain IIA)"/>
    <property type="match status" value="1"/>
</dbReference>
<name>A0A0G1TG50_9BACT</name>
<sequence>MLRILGLGRIRSKTITSNPLSLRLRPIFEHKSAKNILGLPLLGLTMISGALNSPLLTAMGVVPANIEAFYQPYQDLTSQIETKPAIAYPVKNALGISQGFNVFHPGVDIRAPRGSEINPIAGGIVEAVLYDKYGYGTHVLIDHQDSYDSLYAHMDRAFVTAGQKVTTDTVLGVVGMTGHTTGPHLHLEVYRDGRAINPVTFLSR</sequence>
<dbReference type="SUPFAM" id="SSF51261">
    <property type="entry name" value="Duplicated hybrid motif"/>
    <property type="match status" value="1"/>
</dbReference>
<organism evidence="2 3">
    <name type="scientific">Candidatus Gottesmanbacteria bacterium GW2011_GWA1_47_8</name>
    <dbReference type="NCBI Taxonomy" id="1618438"/>
    <lineage>
        <taxon>Bacteria</taxon>
        <taxon>Candidatus Gottesmaniibacteriota</taxon>
    </lineage>
</organism>
<dbReference type="InterPro" id="IPR050570">
    <property type="entry name" value="Cell_wall_metabolism_enzyme"/>
</dbReference>
<accession>A0A0G1TG50</accession>
<dbReference type="Pfam" id="PF01551">
    <property type="entry name" value="Peptidase_M23"/>
    <property type="match status" value="1"/>
</dbReference>
<protein>
    <submittedName>
        <fullName evidence="2">Peptidase M23 family protein</fullName>
    </submittedName>
</protein>
<dbReference type="InterPro" id="IPR016047">
    <property type="entry name" value="M23ase_b-sheet_dom"/>
</dbReference>
<feature type="domain" description="M23ase beta-sheet core" evidence="1">
    <location>
        <begin position="103"/>
        <end position="198"/>
    </location>
</feature>
<dbReference type="EMBL" id="LCOQ01000011">
    <property type="protein sequence ID" value="KKU80726.1"/>
    <property type="molecule type" value="Genomic_DNA"/>
</dbReference>
<gene>
    <name evidence="2" type="ORF">UY08_C0011G0003</name>
</gene>
<dbReference type="InterPro" id="IPR011055">
    <property type="entry name" value="Dup_hybrid_motif"/>
</dbReference>